<keyword evidence="1" id="KW-0732">Signal</keyword>
<dbReference type="RefSeq" id="WP_016446936.1">
    <property type="nucleotide sequence ID" value="NZ_CP141274.1"/>
</dbReference>
<feature type="signal peptide" evidence="1">
    <location>
        <begin position="1"/>
        <end position="25"/>
    </location>
</feature>
<feature type="chain" id="PRO_5010201716" evidence="1">
    <location>
        <begin position="26"/>
        <end position="113"/>
    </location>
</feature>
<evidence type="ECO:0000313" key="2">
    <source>
        <dbReference type="EMBL" id="SDZ37516.1"/>
    </source>
</evidence>
<gene>
    <name evidence="2" type="ORF">SAMN05421547_12074</name>
</gene>
<dbReference type="InterPro" id="IPR021647">
    <property type="entry name" value="CusF_Ec"/>
</dbReference>
<accession>A0A1H3SHM5</accession>
<sequence>MNTMQKILATTALAMGVAMPLVSHAQSTPAQGQAAATQANMLTDGEIRKVDADNSKVTIKHGDIKNLDMPGMTMVFPVKDKSLLSGVKAGDKVKFVVIKEGGKMVVTEIRPAS</sequence>
<proteinExistence type="predicted"/>
<evidence type="ECO:0000313" key="3">
    <source>
        <dbReference type="Proteomes" id="UP000183417"/>
    </source>
</evidence>
<name>A0A1H3SHM5_9BURK</name>
<dbReference type="InterPro" id="IPR042230">
    <property type="entry name" value="CusF_sf"/>
</dbReference>
<evidence type="ECO:0000256" key="1">
    <source>
        <dbReference type="SAM" id="SignalP"/>
    </source>
</evidence>
<dbReference type="GeneID" id="94692600"/>
<protein>
    <submittedName>
        <fullName evidence="2">Cu and Ag efflux protein CusF</fullName>
    </submittedName>
</protein>
<dbReference type="Proteomes" id="UP000183417">
    <property type="component" value="Unassembled WGS sequence"/>
</dbReference>
<dbReference type="EMBL" id="FNPE01000020">
    <property type="protein sequence ID" value="SDZ37516.1"/>
    <property type="molecule type" value="Genomic_DNA"/>
</dbReference>
<organism evidence="2 3">
    <name type="scientific">Delftia lacustris</name>
    <dbReference type="NCBI Taxonomy" id="558537"/>
    <lineage>
        <taxon>Bacteria</taxon>
        <taxon>Pseudomonadati</taxon>
        <taxon>Pseudomonadota</taxon>
        <taxon>Betaproteobacteria</taxon>
        <taxon>Burkholderiales</taxon>
        <taxon>Comamonadaceae</taxon>
        <taxon>Delftia</taxon>
    </lineage>
</organism>
<dbReference type="Pfam" id="PF11604">
    <property type="entry name" value="CusF_Ec"/>
    <property type="match status" value="1"/>
</dbReference>
<dbReference type="AlphaFoldDB" id="A0A1H3SHM5"/>
<reference evidence="2 3" key="1">
    <citation type="submission" date="2016-10" db="EMBL/GenBank/DDBJ databases">
        <authorList>
            <person name="de Groot N.N."/>
        </authorList>
    </citation>
    <scope>NUCLEOTIDE SEQUENCE [LARGE SCALE GENOMIC DNA]</scope>
    <source>
        <strain evidence="2 3">LMG 24775</strain>
    </source>
</reference>
<dbReference type="Gene3D" id="2.40.50.320">
    <property type="entry name" value="Copper binding periplasmic protein CusF"/>
    <property type="match status" value="1"/>
</dbReference>